<name>E2C698_HARSA</name>
<dbReference type="EMBL" id="GL453008">
    <property type="protein sequence ID" value="EFN76532.1"/>
    <property type="molecule type" value="Genomic_DNA"/>
</dbReference>
<feature type="non-terminal residue" evidence="1">
    <location>
        <position position="135"/>
    </location>
</feature>
<feature type="non-terminal residue" evidence="1">
    <location>
        <position position="1"/>
    </location>
</feature>
<evidence type="ECO:0000313" key="2">
    <source>
        <dbReference type="Proteomes" id="UP000008237"/>
    </source>
</evidence>
<sequence>LRLLGRYLIILKEINSEITDFASLYDPKFYDTAIKAVNILAGLDETTNVYKTPSVAFTIGTCIKKLGNILEGECIKLHDKEKKETVHDFLGLLEEDYGCTVNKVVLDSRIPKKSNKTTMLPLNTDIKKLNEYVNS</sequence>
<dbReference type="AlphaFoldDB" id="E2C698"/>
<dbReference type="PANTHER" id="PTHR33480:SF1">
    <property type="entry name" value="TYR RECOMBINASE DOMAIN-CONTAINING PROTEIN"/>
    <property type="match status" value="1"/>
</dbReference>
<keyword evidence="2" id="KW-1185">Reference proteome</keyword>
<reference evidence="1 2" key="1">
    <citation type="journal article" date="2010" name="Science">
        <title>Genomic comparison of the ants Camponotus floridanus and Harpegnathos saltator.</title>
        <authorList>
            <person name="Bonasio R."/>
            <person name="Zhang G."/>
            <person name="Ye C."/>
            <person name="Mutti N.S."/>
            <person name="Fang X."/>
            <person name="Qin N."/>
            <person name="Donahue G."/>
            <person name="Yang P."/>
            <person name="Li Q."/>
            <person name="Li C."/>
            <person name="Zhang P."/>
            <person name="Huang Z."/>
            <person name="Berger S.L."/>
            <person name="Reinberg D."/>
            <person name="Wang J."/>
            <person name="Liebig J."/>
        </authorList>
    </citation>
    <scope>NUCLEOTIDE SEQUENCE [LARGE SCALE GENOMIC DNA]</scope>
    <source>
        <strain evidence="1 2">R22 G/1</strain>
    </source>
</reference>
<dbReference type="Proteomes" id="UP000008237">
    <property type="component" value="Unassembled WGS sequence"/>
</dbReference>
<dbReference type="OMA" id="CISAINI"/>
<dbReference type="PANTHER" id="PTHR33480">
    <property type="entry name" value="SET DOMAIN-CONTAINING PROTEIN-RELATED"/>
    <property type="match status" value="1"/>
</dbReference>
<gene>
    <name evidence="1" type="ORF">EAI_00067</name>
</gene>
<evidence type="ECO:0000313" key="1">
    <source>
        <dbReference type="EMBL" id="EFN76532.1"/>
    </source>
</evidence>
<proteinExistence type="predicted"/>
<accession>E2C698</accession>
<organism evidence="2">
    <name type="scientific">Harpegnathos saltator</name>
    <name type="common">Jerdon's jumping ant</name>
    <dbReference type="NCBI Taxonomy" id="610380"/>
    <lineage>
        <taxon>Eukaryota</taxon>
        <taxon>Metazoa</taxon>
        <taxon>Ecdysozoa</taxon>
        <taxon>Arthropoda</taxon>
        <taxon>Hexapoda</taxon>
        <taxon>Insecta</taxon>
        <taxon>Pterygota</taxon>
        <taxon>Neoptera</taxon>
        <taxon>Endopterygota</taxon>
        <taxon>Hymenoptera</taxon>
        <taxon>Apocrita</taxon>
        <taxon>Aculeata</taxon>
        <taxon>Formicoidea</taxon>
        <taxon>Formicidae</taxon>
        <taxon>Ponerinae</taxon>
        <taxon>Ponerini</taxon>
        <taxon>Harpegnathos</taxon>
    </lineage>
</organism>
<dbReference type="InParanoid" id="E2C698"/>
<protein>
    <submittedName>
        <fullName evidence="1">Uncharacterized protein</fullName>
    </submittedName>
</protein>